<dbReference type="EMBL" id="UFQR01000018">
    <property type="protein sequence ID" value="SSW96504.1"/>
    <property type="molecule type" value="Genomic_DNA"/>
</dbReference>
<evidence type="ECO:0008006" key="3">
    <source>
        <dbReference type="Google" id="ProtNLM"/>
    </source>
</evidence>
<name>A0A3B0MMF4_9GAMM</name>
<feature type="compositionally biased region" description="Polar residues" evidence="1">
    <location>
        <begin position="391"/>
        <end position="400"/>
    </location>
</feature>
<reference evidence="2" key="1">
    <citation type="submission" date="2018-04" db="EMBL/GenBank/DDBJ databases">
        <authorList>
            <person name="Go L.Y."/>
            <person name="Mitchell J.A."/>
        </authorList>
    </citation>
    <scope>NUCLEOTIDE SEQUENCE</scope>
    <source>
        <strain evidence="2">ARTV</strain>
    </source>
</reference>
<dbReference type="InterPro" id="IPR006944">
    <property type="entry name" value="Phage/GTA_portal"/>
</dbReference>
<feature type="region of interest" description="Disordered" evidence="1">
    <location>
        <begin position="391"/>
        <end position="410"/>
    </location>
</feature>
<organism evidence="2">
    <name type="scientific">Arsenophonus endosymbiont of Trialeurodes vaporariorum</name>
    <dbReference type="NCBI Taxonomy" id="235567"/>
    <lineage>
        <taxon>Bacteria</taxon>
        <taxon>Pseudomonadati</taxon>
        <taxon>Pseudomonadota</taxon>
        <taxon>Gammaproteobacteria</taxon>
        <taxon>Enterobacterales</taxon>
        <taxon>Morganellaceae</taxon>
        <taxon>Arsenophonus</taxon>
    </lineage>
</organism>
<dbReference type="AlphaFoldDB" id="A0A3B0MMF4"/>
<dbReference type="InterPro" id="IPR006427">
    <property type="entry name" value="Portal_HK97"/>
</dbReference>
<protein>
    <recommendedName>
        <fullName evidence="3">Phage portal protein</fullName>
    </recommendedName>
</protein>
<proteinExistence type="predicted"/>
<evidence type="ECO:0000256" key="1">
    <source>
        <dbReference type="SAM" id="MobiDB-lite"/>
    </source>
</evidence>
<dbReference type="Pfam" id="PF04860">
    <property type="entry name" value="Phage_portal"/>
    <property type="match status" value="1"/>
</dbReference>
<gene>
    <name evidence="2" type="ORF">ARTV_2952</name>
</gene>
<dbReference type="NCBIfam" id="TIGR01537">
    <property type="entry name" value="portal_HK97"/>
    <property type="match status" value="1"/>
</dbReference>
<accession>A0A3B0MMF4</accession>
<feature type="compositionally biased region" description="Basic and acidic residues" evidence="1">
    <location>
        <begin position="401"/>
        <end position="410"/>
    </location>
</feature>
<sequence>MLLDAMFRHEPLKNPQTGISAEMAEADGLFRAGTYVNKETSLKLAAVYSCITVLASNITQMPLHVMRKTDKGVDIARDHPVFYLVHDESNTWQTSYKWQALTQRHILGWGNGFTRVIRSRRGEVLSLEACMPWETTLMNTGGRYTCGVYNEQGNSAVSMDDMIHIQALGNNHKMGLSPILQHADTIVIGMSGQHYTASFFAGNGRPSGIVSVKRKIKDDGWLRLKALWTNAMLALRREENKTLLLPADLDYKALTVSPVDAKIIYMMKLNRSMIAGIFNLPSHMINDLEKANYSNITAQAIHFVRYSIMPWVANWEQELNRRLFSRAERRAGFYVRFNLAGLMRGTPQERAQFYHYAIIDGWMSRNEARAFEDMNQVNGLNEMLVSVNAANPTSSAPENESNNKEELTDV</sequence>
<evidence type="ECO:0000313" key="2">
    <source>
        <dbReference type="EMBL" id="SSW96504.1"/>
    </source>
</evidence>